<evidence type="ECO:0000313" key="1">
    <source>
        <dbReference type="EMBL" id="JAH47712.1"/>
    </source>
</evidence>
<dbReference type="AlphaFoldDB" id="A0A0E9T2D9"/>
<name>A0A0E9T2D9_ANGAN</name>
<proteinExistence type="predicted"/>
<protein>
    <submittedName>
        <fullName evidence="1">Uncharacterized protein</fullName>
    </submittedName>
</protein>
<organism evidence="1">
    <name type="scientific">Anguilla anguilla</name>
    <name type="common">European freshwater eel</name>
    <name type="synonym">Muraena anguilla</name>
    <dbReference type="NCBI Taxonomy" id="7936"/>
    <lineage>
        <taxon>Eukaryota</taxon>
        <taxon>Metazoa</taxon>
        <taxon>Chordata</taxon>
        <taxon>Craniata</taxon>
        <taxon>Vertebrata</taxon>
        <taxon>Euteleostomi</taxon>
        <taxon>Actinopterygii</taxon>
        <taxon>Neopterygii</taxon>
        <taxon>Teleostei</taxon>
        <taxon>Anguilliformes</taxon>
        <taxon>Anguillidae</taxon>
        <taxon>Anguilla</taxon>
    </lineage>
</organism>
<reference evidence="1" key="2">
    <citation type="journal article" date="2015" name="Fish Shellfish Immunol.">
        <title>Early steps in the European eel (Anguilla anguilla)-Vibrio vulnificus interaction in the gills: Role of the RtxA13 toxin.</title>
        <authorList>
            <person name="Callol A."/>
            <person name="Pajuelo D."/>
            <person name="Ebbesson L."/>
            <person name="Teles M."/>
            <person name="MacKenzie S."/>
            <person name="Amaro C."/>
        </authorList>
    </citation>
    <scope>NUCLEOTIDE SEQUENCE</scope>
</reference>
<accession>A0A0E9T2D9</accession>
<sequence length="111" mass="12116">MSSALATVHPSLESESAGLQAEMWKGSFNHCLGHYRDRRATAGAKTHVCFFLSLAFCTAHSNSDRTVSEMPRCLGGCIGAISTNVVSRRQCEIITVPLLGNLWQARPHLED</sequence>
<dbReference type="EMBL" id="GBXM01060865">
    <property type="protein sequence ID" value="JAH47712.1"/>
    <property type="molecule type" value="Transcribed_RNA"/>
</dbReference>
<reference evidence="1" key="1">
    <citation type="submission" date="2014-11" db="EMBL/GenBank/DDBJ databases">
        <authorList>
            <person name="Amaro Gonzalez C."/>
        </authorList>
    </citation>
    <scope>NUCLEOTIDE SEQUENCE</scope>
</reference>